<organism evidence="2 3">
    <name type="scientific">Saccharopolyspora gloriosae</name>
    <dbReference type="NCBI Taxonomy" id="455344"/>
    <lineage>
        <taxon>Bacteria</taxon>
        <taxon>Bacillati</taxon>
        <taxon>Actinomycetota</taxon>
        <taxon>Actinomycetes</taxon>
        <taxon>Pseudonocardiales</taxon>
        <taxon>Pseudonocardiaceae</taxon>
        <taxon>Saccharopolyspora</taxon>
    </lineage>
</organism>
<evidence type="ECO:0000313" key="2">
    <source>
        <dbReference type="EMBL" id="MBB5072706.1"/>
    </source>
</evidence>
<accession>A0A840NJH2</accession>
<proteinExistence type="predicted"/>
<keyword evidence="3" id="KW-1185">Reference proteome</keyword>
<dbReference type="Gene3D" id="3.90.1570.10">
    <property type="entry name" value="tt1808, chain A"/>
    <property type="match status" value="1"/>
</dbReference>
<dbReference type="EMBL" id="JACHIV010000001">
    <property type="protein sequence ID" value="MBB5072706.1"/>
    <property type="molecule type" value="Genomic_DNA"/>
</dbReference>
<dbReference type="SUPFAM" id="SSF52980">
    <property type="entry name" value="Restriction endonuclease-like"/>
    <property type="match status" value="1"/>
</dbReference>
<name>A0A840NJH2_9PSEU</name>
<evidence type="ECO:0000259" key="1">
    <source>
        <dbReference type="Pfam" id="PF05685"/>
    </source>
</evidence>
<comment type="caution">
    <text evidence="2">The sequence shown here is derived from an EMBL/GenBank/DDBJ whole genome shotgun (WGS) entry which is preliminary data.</text>
</comment>
<dbReference type="RefSeq" id="WP_184484240.1">
    <property type="nucleotide sequence ID" value="NZ_JACHIV010000001.1"/>
</dbReference>
<feature type="domain" description="Putative restriction endonuclease" evidence="1">
    <location>
        <begin position="39"/>
        <end position="177"/>
    </location>
</feature>
<dbReference type="Pfam" id="PF05685">
    <property type="entry name" value="Uma2"/>
    <property type="match status" value="1"/>
</dbReference>
<dbReference type="InterPro" id="IPR008538">
    <property type="entry name" value="Uma2"/>
</dbReference>
<reference evidence="2 3" key="1">
    <citation type="submission" date="2020-08" db="EMBL/GenBank/DDBJ databases">
        <title>Sequencing the genomes of 1000 actinobacteria strains.</title>
        <authorList>
            <person name="Klenk H.-P."/>
        </authorList>
    </citation>
    <scope>NUCLEOTIDE SEQUENCE [LARGE SCALE GENOMIC DNA]</scope>
    <source>
        <strain evidence="2 3">DSM 45582</strain>
    </source>
</reference>
<protein>
    <recommendedName>
        <fullName evidence="1">Putative restriction endonuclease domain-containing protein</fullName>
    </recommendedName>
</protein>
<dbReference type="Proteomes" id="UP000580474">
    <property type="component" value="Unassembled WGS sequence"/>
</dbReference>
<dbReference type="AlphaFoldDB" id="A0A840NJH2"/>
<evidence type="ECO:0000313" key="3">
    <source>
        <dbReference type="Proteomes" id="UP000580474"/>
    </source>
</evidence>
<gene>
    <name evidence="2" type="ORF">BJ969_005794</name>
</gene>
<dbReference type="InterPro" id="IPR012296">
    <property type="entry name" value="Nuclease_put_TT1808"/>
</dbReference>
<dbReference type="InterPro" id="IPR011335">
    <property type="entry name" value="Restrct_endonuc-II-like"/>
</dbReference>
<sequence>MTTDAALPRERAEFDPLIDLYGVWTPELADRYLPIHGMPPVKYECLNGKLLVSPHLGAANSHPACTIVARLRPPARDRGGGAYTTLNIRLAPDSWMQPDFAVLREPAGDQVWIPAHQVLLAGECGPPSTRRADRIDKPARCAEAGVEFFMRAEISYAQPHAQVSLLRLKDTGYEVHVEASAGARFETEIPFPISFDPAELLEE</sequence>